<evidence type="ECO:0000313" key="8">
    <source>
        <dbReference type="EMBL" id="GLZ79513.1"/>
    </source>
</evidence>
<keyword evidence="4 6" id="KW-0663">Pyridoxal phosphate</keyword>
<dbReference type="AlphaFoldDB" id="A0A9W6SP21"/>
<evidence type="ECO:0000256" key="5">
    <source>
        <dbReference type="ARBA" id="ARBA00023239"/>
    </source>
</evidence>
<evidence type="ECO:0000256" key="7">
    <source>
        <dbReference type="RuleBase" id="RU000382"/>
    </source>
</evidence>
<keyword evidence="5 7" id="KW-0456">Lyase</keyword>
<comment type="similarity">
    <text evidence="2 7">Belongs to the group II decarboxylase family.</text>
</comment>
<evidence type="ECO:0000256" key="2">
    <source>
        <dbReference type="ARBA" id="ARBA00009533"/>
    </source>
</evidence>
<dbReference type="GO" id="GO:0008483">
    <property type="term" value="F:transaminase activity"/>
    <property type="evidence" value="ECO:0007669"/>
    <property type="project" value="UniProtKB-KW"/>
</dbReference>
<accession>A0A9W6SP21</accession>
<dbReference type="EMBL" id="BSTX01000003">
    <property type="protein sequence ID" value="GLZ79513.1"/>
    <property type="molecule type" value="Genomic_DNA"/>
</dbReference>
<dbReference type="InterPro" id="IPR015424">
    <property type="entry name" value="PyrdxlP-dep_Trfase"/>
</dbReference>
<evidence type="ECO:0000256" key="1">
    <source>
        <dbReference type="ARBA" id="ARBA00001933"/>
    </source>
</evidence>
<keyword evidence="8" id="KW-0032">Aminotransferase</keyword>
<dbReference type="PRINTS" id="PR00800">
    <property type="entry name" value="YHDCRBOXLASE"/>
</dbReference>
<dbReference type="InterPro" id="IPR015421">
    <property type="entry name" value="PyrdxlP-dep_Trfase_major"/>
</dbReference>
<dbReference type="Proteomes" id="UP001165079">
    <property type="component" value="Unassembled WGS sequence"/>
</dbReference>
<dbReference type="GO" id="GO:0019752">
    <property type="term" value="P:carboxylic acid metabolic process"/>
    <property type="evidence" value="ECO:0007669"/>
    <property type="project" value="InterPro"/>
</dbReference>
<keyword evidence="3" id="KW-0210">Decarboxylase</keyword>
<protein>
    <submittedName>
        <fullName evidence="8">Aspartate aminotransferase family protein</fullName>
    </submittedName>
</protein>
<evidence type="ECO:0000256" key="3">
    <source>
        <dbReference type="ARBA" id="ARBA00022793"/>
    </source>
</evidence>
<evidence type="ECO:0000256" key="4">
    <source>
        <dbReference type="ARBA" id="ARBA00022898"/>
    </source>
</evidence>
<comment type="caution">
    <text evidence="8">The sequence shown here is derived from an EMBL/GenBank/DDBJ whole genome shotgun (WGS) entry which is preliminary data.</text>
</comment>
<sequence length="475" mass="50393">MSDPIFEAALAAEALGVIAGVAPAYLDGLDARPVRDHSTAPLLDALAGPLPEKGHGSISALEELARVGTVAATHSSGPRFFHFVTGGSTPAAQGADWLTSLLDQAGGLETASQLATRTETVVLDWLKDLFALPESFGGVLTPSATFANLTGLACARMWWASEHGVDVVADGLAGLPRMPVFSSGYVHASSRKAMQLLGLGRDRVVTLSGDDRGSLDLAALEDALRKSGPAVIIANAGEVNAGDFDPIEAMAELAERHGSWLHVDGAFGLFAALSPRTSGLLAGVERADSVASDGHKWLNVPYESGFAFVKNPEMLKLAFGSWGAAAAYLTMGDPDRLDYNRLGPESSRRARAFPIWATLRAYGREGHRAMVERHLDLARRLGDGVEASPELELMAPVRLNIVCFRATPAGVADLDDFNRRLGRAILEDGRVYLGTSIYRGAVVLRPAIVNWRTTGADIDLILDVIAELTARLLAE</sequence>
<dbReference type="SUPFAM" id="SSF53383">
    <property type="entry name" value="PLP-dependent transferases"/>
    <property type="match status" value="1"/>
</dbReference>
<dbReference type="InterPro" id="IPR002129">
    <property type="entry name" value="PyrdxlP-dep_de-COase"/>
</dbReference>
<proteinExistence type="inferred from homology"/>
<evidence type="ECO:0000313" key="9">
    <source>
        <dbReference type="Proteomes" id="UP001165079"/>
    </source>
</evidence>
<dbReference type="InterPro" id="IPR010977">
    <property type="entry name" value="Aromatic_deC"/>
</dbReference>
<dbReference type="PANTHER" id="PTHR11999:SF70">
    <property type="entry name" value="MIP05841P"/>
    <property type="match status" value="1"/>
</dbReference>
<dbReference type="Gene3D" id="3.40.640.10">
    <property type="entry name" value="Type I PLP-dependent aspartate aminotransferase-like (Major domain)"/>
    <property type="match status" value="1"/>
</dbReference>
<keyword evidence="9" id="KW-1185">Reference proteome</keyword>
<dbReference type="Gene3D" id="3.90.1150.10">
    <property type="entry name" value="Aspartate Aminotransferase, domain 1"/>
    <property type="match status" value="1"/>
</dbReference>
<gene>
    <name evidence="8" type="ORF">Afil01_43200</name>
</gene>
<comment type="cofactor">
    <cofactor evidence="1 6 7">
        <name>pyridoxal 5'-phosphate</name>
        <dbReference type="ChEBI" id="CHEBI:597326"/>
    </cofactor>
</comment>
<name>A0A9W6SP21_9ACTN</name>
<organism evidence="8 9">
    <name type="scientific">Actinorhabdospora filicis</name>
    <dbReference type="NCBI Taxonomy" id="1785913"/>
    <lineage>
        <taxon>Bacteria</taxon>
        <taxon>Bacillati</taxon>
        <taxon>Actinomycetota</taxon>
        <taxon>Actinomycetes</taxon>
        <taxon>Micromonosporales</taxon>
        <taxon>Micromonosporaceae</taxon>
        <taxon>Actinorhabdospora</taxon>
    </lineage>
</organism>
<dbReference type="RefSeq" id="WP_285664665.1">
    <property type="nucleotide sequence ID" value="NZ_BSTX01000003.1"/>
</dbReference>
<keyword evidence="8" id="KW-0808">Transferase</keyword>
<reference evidence="8" key="1">
    <citation type="submission" date="2023-03" db="EMBL/GenBank/DDBJ databases">
        <title>Actinorhabdospora filicis NBRC 111898.</title>
        <authorList>
            <person name="Ichikawa N."/>
            <person name="Sato H."/>
            <person name="Tonouchi N."/>
        </authorList>
    </citation>
    <scope>NUCLEOTIDE SEQUENCE</scope>
    <source>
        <strain evidence="8">NBRC 111898</strain>
    </source>
</reference>
<dbReference type="GO" id="GO:0004058">
    <property type="term" value="F:aromatic-L-amino-acid decarboxylase activity"/>
    <property type="evidence" value="ECO:0007669"/>
    <property type="project" value="UniProtKB-ARBA"/>
</dbReference>
<dbReference type="PANTHER" id="PTHR11999">
    <property type="entry name" value="GROUP II PYRIDOXAL-5-PHOSPHATE DECARBOXYLASE"/>
    <property type="match status" value="1"/>
</dbReference>
<feature type="modified residue" description="N6-(pyridoxal phosphate)lysine" evidence="6">
    <location>
        <position position="296"/>
    </location>
</feature>
<dbReference type="Pfam" id="PF00282">
    <property type="entry name" value="Pyridoxal_deC"/>
    <property type="match status" value="1"/>
</dbReference>
<dbReference type="GO" id="GO:0030170">
    <property type="term" value="F:pyridoxal phosphate binding"/>
    <property type="evidence" value="ECO:0007669"/>
    <property type="project" value="InterPro"/>
</dbReference>
<dbReference type="InterPro" id="IPR015422">
    <property type="entry name" value="PyrdxlP-dep_Trfase_small"/>
</dbReference>
<dbReference type="GO" id="GO:0006520">
    <property type="term" value="P:amino acid metabolic process"/>
    <property type="evidence" value="ECO:0007669"/>
    <property type="project" value="InterPro"/>
</dbReference>
<evidence type="ECO:0000256" key="6">
    <source>
        <dbReference type="PIRSR" id="PIRSR602129-50"/>
    </source>
</evidence>